<name>A0A439DB65_9PEZI</name>
<comment type="caution">
    <text evidence="1">The sequence shown here is derived from an EMBL/GenBank/DDBJ whole genome shotgun (WGS) entry which is preliminary data.</text>
</comment>
<dbReference type="InterPro" id="IPR053204">
    <property type="entry name" value="Oxopyrrolidines_Biosynth-assoc"/>
</dbReference>
<dbReference type="InterPro" id="IPR022085">
    <property type="entry name" value="OpdG"/>
</dbReference>
<evidence type="ECO:0000313" key="1">
    <source>
        <dbReference type="EMBL" id="RWA11651.1"/>
    </source>
</evidence>
<dbReference type="EMBL" id="RYZI01000073">
    <property type="protein sequence ID" value="RWA11651.1"/>
    <property type="molecule type" value="Genomic_DNA"/>
</dbReference>
<reference evidence="1 2" key="1">
    <citation type="submission" date="2018-12" db="EMBL/GenBank/DDBJ databases">
        <title>Draft genome sequence of Xylaria grammica IHI A82.</title>
        <authorList>
            <person name="Buettner E."/>
            <person name="Kellner H."/>
        </authorList>
    </citation>
    <scope>NUCLEOTIDE SEQUENCE [LARGE SCALE GENOMIC DNA]</scope>
    <source>
        <strain evidence="1 2">IHI A82</strain>
    </source>
</reference>
<sequence length="263" mass="29163">MGAITLRQVQEDPNRKDLFGVLNNYIQPDSATSVSQATASFTKAISTPDEGFFWGFWRDIFNVAEQIPHDNAAQDKLAAFIRELTLVPNTGDKIWEESRVWIDLPLLGASVREHLDQVAQGDARVSFHAFLARLYHTGVSPGTETTAIWLLRDALEQDVNPANNASKFDNDLAVAAVYIEYAGATFVQKLALQPEPVLTDESRRVLRGGKLWTEGSGLTVGRWKFWGRRLGELVESAAGEEAKALALHAARLIEVWSDKQLST</sequence>
<gene>
    <name evidence="1" type="ORF">EKO27_g3445</name>
</gene>
<accession>A0A439DB65</accession>
<proteinExistence type="predicted"/>
<keyword evidence="2" id="KW-1185">Reference proteome</keyword>
<dbReference type="PANTHER" id="PTHR38797:SF4">
    <property type="entry name" value="NUCLEAR PORE COMPLEX PROTEIN NUP85"/>
    <property type="match status" value="1"/>
</dbReference>
<organism evidence="1 2">
    <name type="scientific">Xylaria grammica</name>
    <dbReference type="NCBI Taxonomy" id="363999"/>
    <lineage>
        <taxon>Eukaryota</taxon>
        <taxon>Fungi</taxon>
        <taxon>Dikarya</taxon>
        <taxon>Ascomycota</taxon>
        <taxon>Pezizomycotina</taxon>
        <taxon>Sordariomycetes</taxon>
        <taxon>Xylariomycetidae</taxon>
        <taxon>Xylariales</taxon>
        <taxon>Xylariaceae</taxon>
        <taxon>Xylaria</taxon>
    </lineage>
</organism>
<dbReference type="Proteomes" id="UP000286045">
    <property type="component" value="Unassembled WGS sequence"/>
</dbReference>
<dbReference type="STRING" id="363999.A0A439DB65"/>
<dbReference type="AlphaFoldDB" id="A0A439DB65"/>
<dbReference type="Pfam" id="PF12311">
    <property type="entry name" value="DUF3632"/>
    <property type="match status" value="1"/>
</dbReference>
<dbReference type="PANTHER" id="PTHR38797">
    <property type="entry name" value="NUCLEAR PORE COMPLEX PROTEIN NUP85-RELATED"/>
    <property type="match status" value="1"/>
</dbReference>
<evidence type="ECO:0000313" key="2">
    <source>
        <dbReference type="Proteomes" id="UP000286045"/>
    </source>
</evidence>
<protein>
    <submittedName>
        <fullName evidence="1">Uncharacterized protein</fullName>
    </submittedName>
</protein>